<keyword evidence="5 8" id="KW-1133">Transmembrane helix</keyword>
<dbReference type="Pfam" id="PF01569">
    <property type="entry name" value="PAP2"/>
    <property type="match status" value="1"/>
</dbReference>
<dbReference type="AlphaFoldDB" id="A0A0S4ITL3"/>
<dbReference type="PANTHER" id="PTHR14969:SF28">
    <property type="entry name" value="DIHYDROSPHINGOSINE 1-PHOSPHATE PHOSPHATASE LCB3-RELATED"/>
    <property type="match status" value="1"/>
</dbReference>
<name>A0A0S4ITL3_BODSA</name>
<evidence type="ECO:0000259" key="9">
    <source>
        <dbReference type="SMART" id="SM00014"/>
    </source>
</evidence>
<evidence type="ECO:0000256" key="5">
    <source>
        <dbReference type="ARBA" id="ARBA00022989"/>
    </source>
</evidence>
<dbReference type="VEuPathDB" id="TriTrypDB:BSAL_63170"/>
<evidence type="ECO:0000313" key="11">
    <source>
        <dbReference type="Proteomes" id="UP000051952"/>
    </source>
</evidence>
<evidence type="ECO:0000256" key="8">
    <source>
        <dbReference type="SAM" id="Phobius"/>
    </source>
</evidence>
<feature type="transmembrane region" description="Helical" evidence="8">
    <location>
        <begin position="185"/>
        <end position="211"/>
    </location>
</feature>
<comment type="similarity">
    <text evidence="7">Belongs to the type 2 lipid phosphate phosphatase family.</text>
</comment>
<feature type="non-terminal residue" evidence="10">
    <location>
        <position position="300"/>
    </location>
</feature>
<evidence type="ECO:0000256" key="4">
    <source>
        <dbReference type="ARBA" id="ARBA00022824"/>
    </source>
</evidence>
<keyword evidence="3" id="KW-0378">Hydrolase</keyword>
<dbReference type="PANTHER" id="PTHR14969">
    <property type="entry name" value="SPHINGOSINE-1-PHOSPHATE PHOSPHOHYDROLASE"/>
    <property type="match status" value="1"/>
</dbReference>
<reference evidence="11" key="1">
    <citation type="submission" date="2015-09" db="EMBL/GenBank/DDBJ databases">
        <authorList>
            <consortium name="Pathogen Informatics"/>
        </authorList>
    </citation>
    <scope>NUCLEOTIDE SEQUENCE [LARGE SCALE GENOMIC DNA]</scope>
    <source>
        <strain evidence="11">Lake Konstanz</strain>
    </source>
</reference>
<accession>A0A0S4ITL3</accession>
<dbReference type="InterPro" id="IPR000326">
    <property type="entry name" value="PAP2/HPO"/>
</dbReference>
<evidence type="ECO:0000256" key="1">
    <source>
        <dbReference type="ARBA" id="ARBA00004477"/>
    </source>
</evidence>
<dbReference type="EMBL" id="CYKH01000341">
    <property type="protein sequence ID" value="CUF50999.1"/>
    <property type="molecule type" value="Genomic_DNA"/>
</dbReference>
<feature type="transmembrane region" description="Helical" evidence="8">
    <location>
        <begin position="157"/>
        <end position="179"/>
    </location>
</feature>
<organism evidence="10 11">
    <name type="scientific">Bodo saltans</name>
    <name type="common">Flagellated protozoan</name>
    <dbReference type="NCBI Taxonomy" id="75058"/>
    <lineage>
        <taxon>Eukaryota</taxon>
        <taxon>Discoba</taxon>
        <taxon>Euglenozoa</taxon>
        <taxon>Kinetoplastea</taxon>
        <taxon>Metakinetoplastina</taxon>
        <taxon>Eubodonida</taxon>
        <taxon>Bodonidae</taxon>
        <taxon>Bodo</taxon>
    </lineage>
</organism>
<evidence type="ECO:0000313" key="10">
    <source>
        <dbReference type="EMBL" id="CUF50999.1"/>
    </source>
</evidence>
<dbReference type="GO" id="GO:0005789">
    <property type="term" value="C:endoplasmic reticulum membrane"/>
    <property type="evidence" value="ECO:0007669"/>
    <property type="project" value="UniProtKB-SubCell"/>
</dbReference>
<evidence type="ECO:0000256" key="3">
    <source>
        <dbReference type="ARBA" id="ARBA00022801"/>
    </source>
</evidence>
<feature type="domain" description="Phosphatidic acid phosphatase type 2/haloperoxidase" evidence="9">
    <location>
        <begin position="85"/>
        <end position="196"/>
    </location>
</feature>
<dbReference type="SMART" id="SM00014">
    <property type="entry name" value="acidPPc"/>
    <property type="match status" value="1"/>
</dbReference>
<keyword evidence="2 8" id="KW-0812">Transmembrane</keyword>
<evidence type="ECO:0000256" key="2">
    <source>
        <dbReference type="ARBA" id="ARBA00022692"/>
    </source>
</evidence>
<dbReference type="InterPro" id="IPR036938">
    <property type="entry name" value="PAP2/HPO_sf"/>
</dbReference>
<sequence length="300" mass="34214">MAELARPETPLVAATGRKVTIRDWYVSNFCDEATIHTMMRIQNLLPRYQPQITRYCEFLSIFGEPPFYTFFIPLIFWVGLTKQAALFCTMMSVTLYFVDNMKDLFACPRPPCPPLRRAGKDSHGMEYGMPSTHTGLGMMCTYHVCLSLNIMFPHATWIIWLGGASFIIQTALSRVYLGLHWPADLFFGAFVFAFSWMLQQLFVSSFIDFVFASNYLPWYLFVLSHIANSICVSPKDPCPCYTDTVRFFGAAAGSTFGGYYAHSFISIIHARTILSHGEMGQMLFTFRFWLETFSGFVVIA</sequence>
<proteinExistence type="inferred from homology"/>
<keyword evidence="4" id="KW-0256">Endoplasmic reticulum</keyword>
<evidence type="ECO:0000256" key="6">
    <source>
        <dbReference type="ARBA" id="ARBA00023136"/>
    </source>
</evidence>
<dbReference type="GO" id="GO:0042392">
    <property type="term" value="F:sphingosine-1-phosphate phosphatase activity"/>
    <property type="evidence" value="ECO:0007669"/>
    <property type="project" value="TreeGrafter"/>
</dbReference>
<gene>
    <name evidence="10" type="ORF">BSAL_63170</name>
</gene>
<dbReference type="Proteomes" id="UP000051952">
    <property type="component" value="Unassembled WGS sequence"/>
</dbReference>
<protein>
    <submittedName>
        <fullName evidence="10">Sphingosine-1-phosphate phosphatase, putative</fullName>
    </submittedName>
</protein>
<comment type="subcellular location">
    <subcellularLocation>
        <location evidence="1">Endoplasmic reticulum membrane</location>
        <topology evidence="1">Multi-pass membrane protein</topology>
    </subcellularLocation>
</comment>
<keyword evidence="11" id="KW-1185">Reference proteome</keyword>
<evidence type="ECO:0000256" key="7">
    <source>
        <dbReference type="ARBA" id="ARBA00038324"/>
    </source>
</evidence>
<keyword evidence="6 8" id="KW-0472">Membrane</keyword>
<dbReference type="SUPFAM" id="SSF48317">
    <property type="entry name" value="Acid phosphatase/Vanadium-dependent haloperoxidase"/>
    <property type="match status" value="1"/>
</dbReference>
<dbReference type="Gene3D" id="1.20.144.10">
    <property type="entry name" value="Phosphatidic acid phosphatase type 2/haloperoxidase"/>
    <property type="match status" value="1"/>
</dbReference>
<dbReference type="OrthoDB" id="301434at2759"/>